<gene>
    <name evidence="2" type="ORF">SAMN05192550_3044</name>
</gene>
<keyword evidence="3" id="KW-1185">Reference proteome</keyword>
<comment type="caution">
    <text evidence="2">The sequence shown here is derived from an EMBL/GenBank/DDBJ whole genome shotgun (WGS) entry which is preliminary data.</text>
</comment>
<keyword evidence="1" id="KW-0472">Membrane</keyword>
<evidence type="ECO:0000256" key="1">
    <source>
        <dbReference type="SAM" id="Phobius"/>
    </source>
</evidence>
<evidence type="ECO:0000313" key="3">
    <source>
        <dbReference type="Proteomes" id="UP000182367"/>
    </source>
</evidence>
<reference evidence="2 3" key="1">
    <citation type="submission" date="2016-10" db="EMBL/GenBank/DDBJ databases">
        <authorList>
            <person name="Varghese N."/>
            <person name="Submissions S."/>
        </authorList>
    </citation>
    <scope>NUCLEOTIDE SEQUENCE [LARGE SCALE GENOMIC DNA]</scope>
    <source>
        <strain evidence="2 3">Gm-149</strain>
    </source>
</reference>
<proteinExistence type="predicted"/>
<dbReference type="Proteomes" id="UP000182367">
    <property type="component" value="Unassembled WGS sequence"/>
</dbReference>
<protein>
    <recommendedName>
        <fullName evidence="4">DUF304 domain-containing protein</fullName>
    </recommendedName>
</protein>
<dbReference type="EMBL" id="FNEO01000009">
    <property type="protein sequence ID" value="SDJ94687.1"/>
    <property type="molecule type" value="Genomic_DNA"/>
</dbReference>
<keyword evidence="1" id="KW-1133">Transmembrane helix</keyword>
<name>A0A1G8XW14_9FLAO</name>
<feature type="transmembrane region" description="Helical" evidence="1">
    <location>
        <begin position="76"/>
        <end position="97"/>
    </location>
</feature>
<accession>A0A1G8XW14</accession>
<sequence>MNDIISNKTNDTYLKTPLFSIMNSKVSFYFKKEELHFDFNLISNVQIRKNRVFFINYIFTFTGFIIFYLVKNKFNIYLSPVYFPIAFLGIVYFSFLYKQFSYKLLINKENLIFHELTLSPRNIIHAQYFITLYKKTTKNKNLILK</sequence>
<keyword evidence="1" id="KW-0812">Transmembrane</keyword>
<feature type="transmembrane region" description="Helical" evidence="1">
    <location>
        <begin position="52"/>
        <end position="70"/>
    </location>
</feature>
<organism evidence="2 3">
    <name type="scientific">Flavobacterium glycines</name>
    <dbReference type="NCBI Taxonomy" id="551990"/>
    <lineage>
        <taxon>Bacteria</taxon>
        <taxon>Pseudomonadati</taxon>
        <taxon>Bacteroidota</taxon>
        <taxon>Flavobacteriia</taxon>
        <taxon>Flavobacteriales</taxon>
        <taxon>Flavobacteriaceae</taxon>
        <taxon>Flavobacterium</taxon>
    </lineage>
</organism>
<evidence type="ECO:0008006" key="4">
    <source>
        <dbReference type="Google" id="ProtNLM"/>
    </source>
</evidence>
<evidence type="ECO:0000313" key="2">
    <source>
        <dbReference type="EMBL" id="SDJ94687.1"/>
    </source>
</evidence>